<organism evidence="1 2">
    <name type="scientific">Pocillopora damicornis</name>
    <name type="common">Cauliflower coral</name>
    <name type="synonym">Millepora damicornis</name>
    <dbReference type="NCBI Taxonomy" id="46731"/>
    <lineage>
        <taxon>Eukaryota</taxon>
        <taxon>Metazoa</taxon>
        <taxon>Cnidaria</taxon>
        <taxon>Anthozoa</taxon>
        <taxon>Hexacorallia</taxon>
        <taxon>Scleractinia</taxon>
        <taxon>Astrocoeniina</taxon>
        <taxon>Pocilloporidae</taxon>
        <taxon>Pocillopora</taxon>
    </lineage>
</organism>
<comment type="caution">
    <text evidence="1">The sequence shown here is derived from an EMBL/GenBank/DDBJ whole genome shotgun (WGS) entry which is preliminary data.</text>
</comment>
<name>A0A3M6U207_POCDA</name>
<proteinExistence type="predicted"/>
<dbReference type="Proteomes" id="UP000275408">
    <property type="component" value="Unassembled WGS sequence"/>
</dbReference>
<feature type="non-terminal residue" evidence="1">
    <location>
        <position position="201"/>
    </location>
</feature>
<dbReference type="EMBL" id="RCHS01002389">
    <property type="protein sequence ID" value="RMX47651.1"/>
    <property type="molecule type" value="Genomic_DNA"/>
</dbReference>
<protein>
    <submittedName>
        <fullName evidence="1">Uncharacterized protein</fullName>
    </submittedName>
</protein>
<sequence>MSSSYGVSPLVRWNTRGLVNLTLLETFVVFDLTVYMVVHPSPGTKVEVVRQNEETNGFLHNPASLSVVGNRHSIHRNILFCFRKFASIPPSNVCNTLKNCCHEIGELRKPITRRCLTPIPREPKPSAYHSNKVRAVVVLQADTCQNDMTACVVMETHLKPAQPDAMVNIANSSIFRRDRNWSGRDMRNNGGVAIYIPNNLT</sequence>
<reference evidence="1 2" key="1">
    <citation type="journal article" date="2018" name="Sci. Rep.">
        <title>Comparative analysis of the Pocillopora damicornis genome highlights role of immune system in coral evolution.</title>
        <authorList>
            <person name="Cunning R."/>
            <person name="Bay R.A."/>
            <person name="Gillette P."/>
            <person name="Baker A.C."/>
            <person name="Traylor-Knowles N."/>
        </authorList>
    </citation>
    <scope>NUCLEOTIDE SEQUENCE [LARGE SCALE GENOMIC DNA]</scope>
    <source>
        <strain evidence="1">RSMAS</strain>
        <tissue evidence="1">Whole animal</tissue>
    </source>
</reference>
<keyword evidence="2" id="KW-1185">Reference proteome</keyword>
<dbReference type="AlphaFoldDB" id="A0A3M6U207"/>
<evidence type="ECO:0000313" key="1">
    <source>
        <dbReference type="EMBL" id="RMX47651.1"/>
    </source>
</evidence>
<evidence type="ECO:0000313" key="2">
    <source>
        <dbReference type="Proteomes" id="UP000275408"/>
    </source>
</evidence>
<gene>
    <name evidence="1" type="ORF">pdam_00019124</name>
</gene>
<accession>A0A3M6U207</accession>